<sequence length="847" mass="96304">MRLASPFSEIESFGSEFGTESTRRSTRRRRAARESRRRRRRRKSARPRVVVLRNLRKEMPSVEMRRTTRVFGMGKGVDGARVLRSGRRLWSESSVVKHERTNEDEDWFKLIKNNGEGRDSDAIGLKHKGWTRATRLAGHKPKPNIVVSVSRVLEKPVETKVLADGLKQYKRFGIVYTRKRKRTGHSVNVENQCGSEDRMYGQRFARKRRKTSGSGSLAGAERLDLASPEVLHITFESSWGRRNWAARLLYSILVYMSRSSLQLTELSQFLVSEPLSIVFALPGINFSWVRSSTIGSGVCKFFGSKEFMPMFSVDFSAVPQCFTLMHSEMHFRYIFRPILPVNYLNDGHVDDDDDVNQCGNDSDECVVLHEVDHAENRPLHPVVKVPKLGCRSTVYRNGLSSRGGIQKRRSSLRRRRSRNPSFVALRKPNGALVSELKKNGLSFSSVASNQKLRRSDSTCSATNSKAVSSNADRLVQDLDSTCCTANLLVSESDRCYREVGVTIMLETSSAGEWLLVVKKDGLTRLTHKAEKEKVIRPGSNRFTHDIIWSPDSDILRLEFPDRSEWTTFKELYRECSDRNATIEFIPEPASDRNATAKSIPVPGVREVPGYADSHSSPFLIPESYISVKEDEVSRSFAKKTANYDMDSEDEEWLKKSNVDFEDHEHVSEDKFELMVDAFEKAFYSKPYDFSDGIAAASHFLDMGKRDVVEAVYRYWMNKRKQKKSSLLRVFQGHQVKRPLLDSKPVMRKRRSFKRQPSQFGRGKQPSFLQAMAAEQDALQEQNAVLKVEEAKAAADRSVDLAIRKRQRAQVLMQNADLATYKAAMAFRIAEAAQVLGSPDAAAVYVLD</sequence>
<dbReference type="OrthoDB" id="435275at2759"/>
<proteinExistence type="inferred from homology"/>
<reference evidence="9 10" key="1">
    <citation type="journal article" date="2018" name="Nat. Genet.">
        <title>The Rosa genome provides new insights in the design of modern roses.</title>
        <authorList>
            <person name="Bendahmane M."/>
        </authorList>
    </citation>
    <scope>NUCLEOTIDE SEQUENCE [LARGE SCALE GENOMIC DNA]</scope>
    <source>
        <strain evidence="10">cv. Old Blush</strain>
    </source>
</reference>
<accession>A0A2P6SBX0</accession>
<dbReference type="STRING" id="74649.A0A2P6SBX0"/>
<feature type="region of interest" description="Disordered" evidence="7">
    <location>
        <begin position="14"/>
        <end position="47"/>
    </location>
</feature>
<dbReference type="Gramene" id="PRQ56181">
    <property type="protein sequence ID" value="PRQ56181"/>
    <property type="gene ID" value="RchiOBHm_Chr1g0332951"/>
</dbReference>
<evidence type="ECO:0000313" key="10">
    <source>
        <dbReference type="Proteomes" id="UP000238479"/>
    </source>
</evidence>
<dbReference type="Proteomes" id="UP000238479">
    <property type="component" value="Chromosome 1"/>
</dbReference>
<evidence type="ECO:0000256" key="1">
    <source>
        <dbReference type="ARBA" id="ARBA00004123"/>
    </source>
</evidence>
<evidence type="ECO:0000256" key="7">
    <source>
        <dbReference type="SAM" id="MobiDB-lite"/>
    </source>
</evidence>
<dbReference type="AlphaFoldDB" id="A0A2P6SBX0"/>
<dbReference type="GO" id="GO:0035267">
    <property type="term" value="C:NuA4 histone acetyltransferase complex"/>
    <property type="evidence" value="ECO:0007669"/>
    <property type="project" value="InterPro"/>
</dbReference>
<name>A0A2P6SBX0_ROSCH</name>
<dbReference type="PANTHER" id="PTHR14898">
    <property type="entry name" value="ENHANCER OF POLYCOMB"/>
    <property type="match status" value="1"/>
</dbReference>
<evidence type="ECO:0000256" key="6">
    <source>
        <dbReference type="RuleBase" id="RU361124"/>
    </source>
</evidence>
<dbReference type="InterPro" id="IPR019542">
    <property type="entry name" value="Enhancer_polycomb-like_N"/>
</dbReference>
<comment type="subcellular location">
    <subcellularLocation>
        <location evidence="1 6">Nucleus</location>
    </subcellularLocation>
</comment>
<evidence type="ECO:0000256" key="4">
    <source>
        <dbReference type="ARBA" id="ARBA00023163"/>
    </source>
</evidence>
<gene>
    <name evidence="9" type="ORF">RchiOBHm_Chr1g0332951</name>
</gene>
<comment type="caution">
    <text evidence="9">The sequence shown here is derived from an EMBL/GenBank/DDBJ whole genome shotgun (WGS) entry which is preliminary data.</text>
</comment>
<organism evidence="9 10">
    <name type="scientific">Rosa chinensis</name>
    <name type="common">China rose</name>
    <dbReference type="NCBI Taxonomy" id="74649"/>
    <lineage>
        <taxon>Eukaryota</taxon>
        <taxon>Viridiplantae</taxon>
        <taxon>Streptophyta</taxon>
        <taxon>Embryophyta</taxon>
        <taxon>Tracheophyta</taxon>
        <taxon>Spermatophyta</taxon>
        <taxon>Magnoliopsida</taxon>
        <taxon>eudicotyledons</taxon>
        <taxon>Gunneridae</taxon>
        <taxon>Pentapetalae</taxon>
        <taxon>rosids</taxon>
        <taxon>fabids</taxon>
        <taxon>Rosales</taxon>
        <taxon>Rosaceae</taxon>
        <taxon>Rosoideae</taxon>
        <taxon>Rosoideae incertae sedis</taxon>
        <taxon>Rosa</taxon>
    </lineage>
</organism>
<feature type="compositionally biased region" description="Basic residues" evidence="7">
    <location>
        <begin position="24"/>
        <end position="46"/>
    </location>
</feature>
<evidence type="ECO:0000256" key="3">
    <source>
        <dbReference type="ARBA" id="ARBA00023015"/>
    </source>
</evidence>
<keyword evidence="3 6" id="KW-0805">Transcription regulation</keyword>
<evidence type="ECO:0000256" key="5">
    <source>
        <dbReference type="ARBA" id="ARBA00023242"/>
    </source>
</evidence>
<feature type="region of interest" description="Disordered" evidence="7">
    <location>
        <begin position="400"/>
        <end position="420"/>
    </location>
</feature>
<evidence type="ECO:0000256" key="2">
    <source>
        <dbReference type="ARBA" id="ARBA00008035"/>
    </source>
</evidence>
<dbReference type="EMBL" id="PDCK01000039">
    <property type="protein sequence ID" value="PRQ56181.1"/>
    <property type="molecule type" value="Genomic_DNA"/>
</dbReference>
<feature type="domain" description="Enhancer of polycomb-like N-terminal" evidence="8">
    <location>
        <begin position="575"/>
        <end position="680"/>
    </location>
</feature>
<keyword evidence="4 6" id="KW-0804">Transcription</keyword>
<feature type="compositionally biased region" description="Basic residues" evidence="7">
    <location>
        <begin position="405"/>
        <end position="418"/>
    </location>
</feature>
<dbReference type="InterPro" id="IPR024943">
    <property type="entry name" value="Enhancer_polycomb"/>
</dbReference>
<evidence type="ECO:0000313" key="9">
    <source>
        <dbReference type="EMBL" id="PRQ56181.1"/>
    </source>
</evidence>
<protein>
    <recommendedName>
        <fullName evidence="6">Enhancer of polycomb-like protein</fullName>
    </recommendedName>
</protein>
<comment type="similarity">
    <text evidence="2 6">Belongs to the enhancer of polycomb family.</text>
</comment>
<dbReference type="OMA" id="SAAKQWI"/>
<evidence type="ECO:0000259" key="8">
    <source>
        <dbReference type="Pfam" id="PF10513"/>
    </source>
</evidence>
<dbReference type="GO" id="GO:0005634">
    <property type="term" value="C:nucleus"/>
    <property type="evidence" value="ECO:0007669"/>
    <property type="project" value="UniProtKB-SubCell"/>
</dbReference>
<dbReference type="Pfam" id="PF10513">
    <property type="entry name" value="EPL1"/>
    <property type="match status" value="1"/>
</dbReference>
<dbReference type="GO" id="GO:0006357">
    <property type="term" value="P:regulation of transcription by RNA polymerase II"/>
    <property type="evidence" value="ECO:0007669"/>
    <property type="project" value="InterPro"/>
</dbReference>
<keyword evidence="5 6" id="KW-0539">Nucleus</keyword>
<keyword evidence="10" id="KW-1185">Reference proteome</keyword>